<feature type="domain" description="Thioredoxin" evidence="9">
    <location>
        <begin position="559"/>
        <end position="691"/>
    </location>
</feature>
<dbReference type="GO" id="GO:0005886">
    <property type="term" value="C:plasma membrane"/>
    <property type="evidence" value="ECO:0007669"/>
    <property type="project" value="UniProtKB-SubCell"/>
</dbReference>
<keyword evidence="6 7" id="KW-0472">Membrane</keyword>
<name>A0A840V9J9_9BACT</name>
<dbReference type="Pfam" id="PF13899">
    <property type="entry name" value="Thioredoxin_7"/>
    <property type="match status" value="1"/>
</dbReference>
<evidence type="ECO:0000256" key="5">
    <source>
        <dbReference type="ARBA" id="ARBA00022989"/>
    </source>
</evidence>
<dbReference type="SUPFAM" id="SSF52833">
    <property type="entry name" value="Thioredoxin-like"/>
    <property type="match status" value="1"/>
</dbReference>
<dbReference type="InterPro" id="IPR013766">
    <property type="entry name" value="Thioredoxin_domain"/>
</dbReference>
<evidence type="ECO:0000313" key="10">
    <source>
        <dbReference type="EMBL" id="MBB5350630.1"/>
    </source>
</evidence>
<feature type="transmembrane region" description="Helical" evidence="7">
    <location>
        <begin position="514"/>
        <end position="532"/>
    </location>
</feature>
<evidence type="ECO:0000256" key="7">
    <source>
        <dbReference type="SAM" id="Phobius"/>
    </source>
</evidence>
<feature type="transmembrane region" description="Helical" evidence="7">
    <location>
        <begin position="294"/>
        <end position="318"/>
    </location>
</feature>
<evidence type="ECO:0000256" key="6">
    <source>
        <dbReference type="ARBA" id="ARBA00023136"/>
    </source>
</evidence>
<evidence type="ECO:0000313" key="11">
    <source>
        <dbReference type="Proteomes" id="UP000557717"/>
    </source>
</evidence>
<gene>
    <name evidence="10" type="ORF">HNR46_000858</name>
</gene>
<dbReference type="EMBL" id="JACHFD010000003">
    <property type="protein sequence ID" value="MBB5350630.1"/>
    <property type="molecule type" value="Genomic_DNA"/>
</dbReference>
<sequence>MSRLIFLFFTFASLAFGQFPFGDLEQPHVVARLLTAKPTIEAGETLDVALVLDHEEHWHTYYVNPGQAGFAPSIDWQLPEGFEAGDLTFPTPILGTFAGTPFYGYDGETWFFTTVKVPDHLEAGEITLHAKASWLTCNETCVPEDAELTLTLPVGPSEPEAAVAAAFQTALKVLPASEVPWSISASENGAMITLSLTPQNPGGDPGELHFFSENQMEDSSAPQILEHQENQWTLTFPRHADTDPAPERVKGILKATQGWGDPAVQGWAIDVPLTEPTGPLATNSAGSPQLPVPMVLAMMFLGGMILNLMPCVFPVIGLKVMGFVQQAGHSRSKIVTHGLLFTLGVLLSFWILAGILLAGGIANWGGQLENPWVVYILLLVMLIFGLNMFGVFEVGTSATSVGGSLAAQQGLAGTFFSGVLATVVATPCSAPFLAPAIGVAVTLPGPLFFLAFTMMALGLSTPYLLLSAYPALVDKLPRPGAWMESFKQGMSFLLLGTAGYLLWVYSVHVFDQKGIQVMLGLTAIAAGFWVYGRWNLPSKSTRTRGTAGAVSLALVVTGFVIAKPIPAPSETELARPKIHWEPWTKELQEQLMAEGKPVYVDFTARWCLTCQTNKTATYTEDMARYFAEKGIIALKADKTASRPDIDEEIRKLGMSAIPVNVFYTPGSTTPHVTQTVLTENYLRGFLDEKLAP</sequence>
<organism evidence="10 11">
    <name type="scientific">Haloferula luteola</name>
    <dbReference type="NCBI Taxonomy" id="595692"/>
    <lineage>
        <taxon>Bacteria</taxon>
        <taxon>Pseudomonadati</taxon>
        <taxon>Verrucomicrobiota</taxon>
        <taxon>Verrucomicrobiia</taxon>
        <taxon>Verrucomicrobiales</taxon>
        <taxon>Verrucomicrobiaceae</taxon>
        <taxon>Haloferula</taxon>
    </lineage>
</organism>
<dbReference type="PANTHER" id="PTHR32234">
    <property type="entry name" value="THIOL:DISULFIDE INTERCHANGE PROTEIN DSBD"/>
    <property type="match status" value="1"/>
</dbReference>
<dbReference type="EC" id="1.8.1.8" evidence="10"/>
<feature type="transmembrane region" description="Helical" evidence="7">
    <location>
        <begin position="544"/>
        <end position="562"/>
    </location>
</feature>
<comment type="caution">
    <text evidence="10">The sequence shown here is derived from an EMBL/GenBank/DDBJ whole genome shotgun (WGS) entry which is preliminary data.</text>
</comment>
<dbReference type="InterPro" id="IPR036249">
    <property type="entry name" value="Thioredoxin-like_sf"/>
</dbReference>
<keyword evidence="8" id="KW-0732">Signal</keyword>
<dbReference type="Pfam" id="PF11412">
    <property type="entry name" value="DsbD_N"/>
    <property type="match status" value="1"/>
</dbReference>
<keyword evidence="3 7" id="KW-0812">Transmembrane</keyword>
<dbReference type="Gene3D" id="3.40.30.10">
    <property type="entry name" value="Glutaredoxin"/>
    <property type="match status" value="1"/>
</dbReference>
<feature type="chain" id="PRO_5032675126" evidence="8">
    <location>
        <begin position="18"/>
        <end position="692"/>
    </location>
</feature>
<evidence type="ECO:0000256" key="3">
    <source>
        <dbReference type="ARBA" id="ARBA00022692"/>
    </source>
</evidence>
<dbReference type="Proteomes" id="UP000557717">
    <property type="component" value="Unassembled WGS sequence"/>
</dbReference>
<dbReference type="PANTHER" id="PTHR32234:SF3">
    <property type="entry name" value="SUPPRESSION OF COPPER SENSITIVITY PROTEIN"/>
    <property type="match status" value="1"/>
</dbReference>
<keyword evidence="11" id="KW-1185">Reference proteome</keyword>
<dbReference type="InterPro" id="IPR003834">
    <property type="entry name" value="Cyt_c_assmbl_TM_dom"/>
</dbReference>
<feature type="transmembrane region" description="Helical" evidence="7">
    <location>
        <begin position="447"/>
        <end position="469"/>
    </location>
</feature>
<dbReference type="GO" id="GO:0045454">
    <property type="term" value="P:cell redox homeostasis"/>
    <property type="evidence" value="ECO:0007669"/>
    <property type="project" value="TreeGrafter"/>
</dbReference>
<evidence type="ECO:0000256" key="4">
    <source>
        <dbReference type="ARBA" id="ARBA00022748"/>
    </source>
</evidence>
<reference evidence="10 11" key="1">
    <citation type="submission" date="2020-08" db="EMBL/GenBank/DDBJ databases">
        <title>Genomic Encyclopedia of Type Strains, Phase IV (KMG-IV): sequencing the most valuable type-strain genomes for metagenomic binning, comparative biology and taxonomic classification.</title>
        <authorList>
            <person name="Goeker M."/>
        </authorList>
    </citation>
    <scope>NUCLEOTIDE SEQUENCE [LARGE SCALE GENOMIC DNA]</scope>
    <source>
        <strain evidence="10 11">YC6886</strain>
    </source>
</reference>
<keyword evidence="4" id="KW-0201">Cytochrome c-type biogenesis</keyword>
<evidence type="ECO:0000256" key="8">
    <source>
        <dbReference type="SAM" id="SignalP"/>
    </source>
</evidence>
<feature type="transmembrane region" description="Helical" evidence="7">
    <location>
        <begin position="339"/>
        <end position="366"/>
    </location>
</feature>
<protein>
    <submittedName>
        <fullName evidence="10">Thiol:disulfide interchange protein DsbD</fullName>
        <ecNumber evidence="10">1.8.1.8</ecNumber>
    </submittedName>
</protein>
<dbReference type="Pfam" id="PF02683">
    <property type="entry name" value="DsbD_TM"/>
    <property type="match status" value="1"/>
</dbReference>
<keyword evidence="5 7" id="KW-1133">Transmembrane helix</keyword>
<feature type="transmembrane region" description="Helical" evidence="7">
    <location>
        <begin position="490"/>
        <end position="508"/>
    </location>
</feature>
<dbReference type="RefSeq" id="WP_184016096.1">
    <property type="nucleotide sequence ID" value="NZ_JACHFD010000003.1"/>
</dbReference>
<proteinExistence type="predicted"/>
<feature type="transmembrane region" description="Helical" evidence="7">
    <location>
        <begin position="415"/>
        <end position="441"/>
    </location>
</feature>
<evidence type="ECO:0000256" key="2">
    <source>
        <dbReference type="ARBA" id="ARBA00022475"/>
    </source>
</evidence>
<keyword evidence="10" id="KW-0560">Oxidoreductase</keyword>
<evidence type="ECO:0000259" key="9">
    <source>
        <dbReference type="PROSITE" id="PS51352"/>
    </source>
</evidence>
<feature type="signal peptide" evidence="8">
    <location>
        <begin position="1"/>
        <end position="17"/>
    </location>
</feature>
<feature type="transmembrane region" description="Helical" evidence="7">
    <location>
        <begin position="372"/>
        <end position="394"/>
    </location>
</feature>
<accession>A0A840V9J9</accession>
<dbReference type="GO" id="GO:0047134">
    <property type="term" value="F:protein-disulfide reductase [NAD(P)H] activity"/>
    <property type="evidence" value="ECO:0007669"/>
    <property type="project" value="UniProtKB-EC"/>
</dbReference>
<comment type="subcellular location">
    <subcellularLocation>
        <location evidence="1">Cell membrane</location>
        <topology evidence="1">Multi-pass membrane protein</topology>
    </subcellularLocation>
</comment>
<dbReference type="InterPro" id="IPR028250">
    <property type="entry name" value="DsbDN"/>
</dbReference>
<dbReference type="GO" id="GO:0017004">
    <property type="term" value="P:cytochrome complex assembly"/>
    <property type="evidence" value="ECO:0007669"/>
    <property type="project" value="UniProtKB-KW"/>
</dbReference>
<evidence type="ECO:0000256" key="1">
    <source>
        <dbReference type="ARBA" id="ARBA00004651"/>
    </source>
</evidence>
<keyword evidence="2" id="KW-1003">Cell membrane</keyword>
<dbReference type="AlphaFoldDB" id="A0A840V9J9"/>
<dbReference type="PROSITE" id="PS51352">
    <property type="entry name" value="THIOREDOXIN_2"/>
    <property type="match status" value="1"/>
</dbReference>